<name>A0A840N225_9BRAD</name>
<accession>A0A840N225</accession>
<dbReference type="InterPro" id="IPR041459">
    <property type="entry name" value="MPTase-PolyVal"/>
</dbReference>
<protein>
    <submittedName>
        <fullName evidence="3">Antirestriction protein ArdC</fullName>
    </submittedName>
</protein>
<dbReference type="RefSeq" id="WP_184085686.1">
    <property type="nucleotide sequence ID" value="NZ_JACHIJ010000003.1"/>
</dbReference>
<dbReference type="Proteomes" id="UP000521227">
    <property type="component" value="Unassembled WGS sequence"/>
</dbReference>
<evidence type="ECO:0000259" key="2">
    <source>
        <dbReference type="Pfam" id="PF18818"/>
    </source>
</evidence>
<feature type="domain" description="Polyvalent protein metallopeptidase" evidence="2">
    <location>
        <begin position="155"/>
        <end position="285"/>
    </location>
</feature>
<dbReference type="AlphaFoldDB" id="A0A840N225"/>
<organism evidence="3 4">
    <name type="scientific">Afipia massiliensis</name>
    <dbReference type="NCBI Taxonomy" id="211460"/>
    <lineage>
        <taxon>Bacteria</taxon>
        <taxon>Pseudomonadati</taxon>
        <taxon>Pseudomonadota</taxon>
        <taxon>Alphaproteobacteria</taxon>
        <taxon>Hyphomicrobiales</taxon>
        <taxon>Nitrobacteraceae</taxon>
        <taxon>Afipia</taxon>
    </lineage>
</organism>
<dbReference type="InterPro" id="IPR017113">
    <property type="entry name" value="Antirestriction_ArdC"/>
</dbReference>
<reference evidence="3 4" key="1">
    <citation type="submission" date="2020-08" db="EMBL/GenBank/DDBJ databases">
        <title>Genomic Encyclopedia of Type Strains, Phase IV (KMG-IV): sequencing the most valuable type-strain genomes for metagenomic binning, comparative biology and taxonomic classification.</title>
        <authorList>
            <person name="Goeker M."/>
        </authorList>
    </citation>
    <scope>NUCLEOTIDE SEQUENCE [LARGE SCALE GENOMIC DNA]</scope>
    <source>
        <strain evidence="3 4">DSM 17498</strain>
    </source>
</reference>
<evidence type="ECO:0000313" key="3">
    <source>
        <dbReference type="EMBL" id="MBB5052684.1"/>
    </source>
</evidence>
<comment type="caution">
    <text evidence="3">The sequence shown here is derived from an EMBL/GenBank/DDBJ whole genome shotgun (WGS) entry which is preliminary data.</text>
</comment>
<dbReference type="Pfam" id="PF18818">
    <property type="entry name" value="MPTase-PolyVal"/>
    <property type="match status" value="1"/>
</dbReference>
<feature type="domain" description="N-terminal" evidence="1">
    <location>
        <begin position="11"/>
        <end position="129"/>
    </location>
</feature>
<dbReference type="PIRSF" id="PIRSF037112">
    <property type="entry name" value="Antirestriction_ArdC"/>
    <property type="match status" value="1"/>
</dbReference>
<sequence>MSTQSTVPSRKDVYSEITSQLVAAIEANPGAPQLPWRKSSGALFMPVNALTKNTYNGINIVSLWGAAELKGFSSPVWATYKQWSELGAQVRAGEKSSPVIFYKEFDAEPNPDDAEDDGKRRVARASRLFNAAQVDGYADDPAPEPLGPIARIAGADAFVSATGARIEHGGDRAFYRPQADHIQMPSEDTFCGTESLSRSEGYYATLVHELTHWTGAKHRLDRAFGKRFGDQAYAAEELVAEIGAAFLCAELQITQDVRPDHAQYLAQWLKLMKGDARAVFTAAAKASEAASYLKRLGAEARAAA</sequence>
<dbReference type="GO" id="GO:0003697">
    <property type="term" value="F:single-stranded DNA binding"/>
    <property type="evidence" value="ECO:0007669"/>
    <property type="project" value="InterPro"/>
</dbReference>
<evidence type="ECO:0000259" key="1">
    <source>
        <dbReference type="Pfam" id="PF08401"/>
    </source>
</evidence>
<proteinExistence type="predicted"/>
<dbReference type="EMBL" id="JACHIJ010000003">
    <property type="protein sequence ID" value="MBB5052684.1"/>
    <property type="molecule type" value="Genomic_DNA"/>
</dbReference>
<evidence type="ECO:0000313" key="4">
    <source>
        <dbReference type="Proteomes" id="UP000521227"/>
    </source>
</evidence>
<dbReference type="InterPro" id="IPR013610">
    <property type="entry name" value="ArdC_N"/>
</dbReference>
<dbReference type="Pfam" id="PF08401">
    <property type="entry name" value="ArdcN"/>
    <property type="match status" value="1"/>
</dbReference>
<gene>
    <name evidence="3" type="ORF">HNQ36_002658</name>
</gene>